<feature type="binding site" evidence="13">
    <location>
        <position position="11"/>
    </location>
    <ligand>
        <name>NADPH</name>
        <dbReference type="ChEBI" id="CHEBI:57783"/>
    </ligand>
</feature>
<evidence type="ECO:0000256" key="14">
    <source>
        <dbReference type="PIRSR" id="PIRSR000114-1"/>
    </source>
</evidence>
<dbReference type="Gene3D" id="3.40.50.720">
    <property type="entry name" value="NAD(P)-binding Rossmann-like Domain"/>
    <property type="match status" value="1"/>
</dbReference>
<dbReference type="GO" id="GO:0005975">
    <property type="term" value="P:carbohydrate metabolic process"/>
    <property type="evidence" value="ECO:0007669"/>
    <property type="project" value="InterPro"/>
</dbReference>
<dbReference type="InterPro" id="IPR006168">
    <property type="entry name" value="G3P_DH_NAD-dep"/>
</dbReference>
<keyword evidence="21" id="KW-1185">Reference proteome</keyword>
<dbReference type="NCBIfam" id="NF000942">
    <property type="entry name" value="PRK00094.1-4"/>
    <property type="match status" value="1"/>
</dbReference>
<evidence type="ECO:0000259" key="18">
    <source>
        <dbReference type="Pfam" id="PF01210"/>
    </source>
</evidence>
<reference evidence="20 21" key="1">
    <citation type="journal article" date="2011" name="J. Bacteriol.">
        <title>Genome sequence of 'Pedosphaera parvula' Ellin514, an aerobic Verrucomicrobial isolate from pasture soil.</title>
        <authorList>
            <person name="Kant R."/>
            <person name="van Passel M.W."/>
            <person name="Sangwan P."/>
            <person name="Palva A."/>
            <person name="Lucas S."/>
            <person name="Copeland A."/>
            <person name="Lapidus A."/>
            <person name="Glavina Del Rio T."/>
            <person name="Dalin E."/>
            <person name="Tice H."/>
            <person name="Bruce D."/>
            <person name="Goodwin L."/>
            <person name="Pitluck S."/>
            <person name="Chertkov O."/>
            <person name="Larimer F.W."/>
            <person name="Land M.L."/>
            <person name="Hauser L."/>
            <person name="Brettin T.S."/>
            <person name="Detter J.C."/>
            <person name="Han S."/>
            <person name="de Vos W.M."/>
            <person name="Janssen P.H."/>
            <person name="Smidt H."/>
        </authorList>
    </citation>
    <scope>NUCLEOTIDE SEQUENCE [LARGE SCALE GENOMIC DNA]</scope>
    <source>
        <strain evidence="20 21">Ellin514</strain>
    </source>
</reference>
<evidence type="ECO:0000256" key="2">
    <source>
        <dbReference type="ARBA" id="ARBA00022516"/>
    </source>
</evidence>
<dbReference type="FunFam" id="1.10.1040.10:FF:000001">
    <property type="entry name" value="Glycerol-3-phosphate dehydrogenase [NAD(P)+]"/>
    <property type="match status" value="1"/>
</dbReference>
<evidence type="ECO:0000256" key="7">
    <source>
        <dbReference type="ARBA" id="ARBA00023209"/>
    </source>
</evidence>
<evidence type="ECO:0000313" key="21">
    <source>
        <dbReference type="Proteomes" id="UP000003688"/>
    </source>
</evidence>
<feature type="binding site" evidence="13">
    <location>
        <position position="185"/>
    </location>
    <ligand>
        <name>sn-glycerol 3-phosphate</name>
        <dbReference type="ChEBI" id="CHEBI:57597"/>
    </ligand>
</feature>
<feature type="binding site" evidence="13">
    <location>
        <position position="249"/>
    </location>
    <ligand>
        <name>NADPH</name>
        <dbReference type="ChEBI" id="CHEBI:57783"/>
    </ligand>
</feature>
<keyword evidence="13" id="KW-0547">Nucleotide-binding</keyword>
<evidence type="ECO:0000256" key="8">
    <source>
        <dbReference type="ARBA" id="ARBA00023264"/>
    </source>
</evidence>
<evidence type="ECO:0000256" key="17">
    <source>
        <dbReference type="RuleBase" id="RU000437"/>
    </source>
</evidence>
<evidence type="ECO:0000313" key="20">
    <source>
        <dbReference type="EMBL" id="EEF57665.1"/>
    </source>
</evidence>
<feature type="binding site" evidence="13">
    <location>
        <position position="275"/>
    </location>
    <ligand>
        <name>NADPH</name>
        <dbReference type="ChEBI" id="CHEBI:57783"/>
    </ligand>
</feature>
<feature type="domain" description="Glycerol-3-phosphate dehydrogenase NAD-dependent C-terminal" evidence="19">
    <location>
        <begin position="174"/>
        <end position="313"/>
    </location>
</feature>
<evidence type="ECO:0000256" key="12">
    <source>
        <dbReference type="ARBA" id="ARBA00080511"/>
    </source>
</evidence>
<feature type="binding site" evidence="16">
    <location>
        <position position="249"/>
    </location>
    <ligand>
        <name>NAD(+)</name>
        <dbReference type="ChEBI" id="CHEBI:57540"/>
    </ligand>
</feature>
<feature type="binding site" evidence="16">
    <location>
        <position position="134"/>
    </location>
    <ligand>
        <name>NAD(+)</name>
        <dbReference type="ChEBI" id="CHEBI:57540"/>
    </ligand>
</feature>
<dbReference type="HAMAP" id="MF_00394">
    <property type="entry name" value="NAD_Glyc3P_dehydrog"/>
    <property type="match status" value="1"/>
</dbReference>
<dbReference type="GO" id="GO:0046168">
    <property type="term" value="P:glycerol-3-phosphate catabolic process"/>
    <property type="evidence" value="ECO:0007669"/>
    <property type="project" value="InterPro"/>
</dbReference>
<dbReference type="EMBL" id="ABOX02000060">
    <property type="protein sequence ID" value="EEF57665.1"/>
    <property type="molecule type" value="Genomic_DNA"/>
</dbReference>
<keyword evidence="13" id="KW-0963">Cytoplasm</keyword>
<comment type="similarity">
    <text evidence="1 13 17">Belongs to the NAD-dependent glycerol-3-phosphate dehydrogenase family.</text>
</comment>
<comment type="subcellular location">
    <subcellularLocation>
        <location evidence="13">Cytoplasm</location>
    </subcellularLocation>
</comment>
<feature type="binding site" evidence="13">
    <location>
        <position position="31"/>
    </location>
    <ligand>
        <name>NADPH</name>
        <dbReference type="ChEBI" id="CHEBI:57783"/>
    </ligand>
</feature>
<dbReference type="GO" id="GO:0046167">
    <property type="term" value="P:glycerol-3-phosphate biosynthetic process"/>
    <property type="evidence" value="ECO:0007669"/>
    <property type="project" value="UniProtKB-UniRule"/>
</dbReference>
<comment type="pathway">
    <text evidence="13">Membrane lipid metabolism; glycerophospholipid metabolism.</text>
</comment>
<feature type="binding site" evidence="15">
    <location>
        <position position="102"/>
    </location>
    <ligand>
        <name>substrate</name>
    </ligand>
</feature>
<feature type="binding site" evidence="15">
    <location>
        <begin position="249"/>
        <end position="250"/>
    </location>
    <ligand>
        <name>substrate</name>
    </ligand>
</feature>
<dbReference type="PIRSF" id="PIRSF000114">
    <property type="entry name" value="Glycerol-3-P_dh"/>
    <property type="match status" value="1"/>
</dbReference>
<evidence type="ECO:0000256" key="15">
    <source>
        <dbReference type="PIRSR" id="PIRSR000114-2"/>
    </source>
</evidence>
<feature type="binding site" evidence="13">
    <location>
        <position position="250"/>
    </location>
    <ligand>
        <name>sn-glycerol 3-phosphate</name>
        <dbReference type="ChEBI" id="CHEBI:57597"/>
    </ligand>
</feature>
<evidence type="ECO:0000256" key="9">
    <source>
        <dbReference type="ARBA" id="ARBA00052716"/>
    </source>
</evidence>
<dbReference type="Pfam" id="PF01210">
    <property type="entry name" value="NAD_Gly3P_dh_N"/>
    <property type="match status" value="1"/>
</dbReference>
<feature type="binding site" evidence="13">
    <location>
        <position position="132"/>
    </location>
    <ligand>
        <name>sn-glycerol 3-phosphate</name>
        <dbReference type="ChEBI" id="CHEBI:57597"/>
    </ligand>
</feature>
<feature type="binding site" evidence="13">
    <location>
        <position position="238"/>
    </location>
    <ligand>
        <name>sn-glycerol 3-phosphate</name>
        <dbReference type="ChEBI" id="CHEBI:57597"/>
    </ligand>
</feature>
<dbReference type="RefSeq" id="WP_007418287.1">
    <property type="nucleotide sequence ID" value="NZ_ABOX02000060.1"/>
</dbReference>
<keyword evidence="3 13" id="KW-0521">NADP</keyword>
<comment type="function">
    <text evidence="13">Catalyzes the reduction of the glycolytic intermediate dihydroxyacetone phosphate (DHAP) to sn-glycerol 3-phosphate (G3P), the key precursor for phospholipid synthesis.</text>
</comment>
<feature type="binding site" evidence="13">
    <location>
        <position position="249"/>
    </location>
    <ligand>
        <name>sn-glycerol 3-phosphate</name>
        <dbReference type="ChEBI" id="CHEBI:57597"/>
    </ligand>
</feature>
<keyword evidence="8 13" id="KW-1208">Phospholipid metabolism</keyword>
<dbReference type="GO" id="GO:0006650">
    <property type="term" value="P:glycerophospholipid metabolic process"/>
    <property type="evidence" value="ECO:0007669"/>
    <property type="project" value="UniProtKB-UniRule"/>
</dbReference>
<comment type="caution">
    <text evidence="13">Lacks conserved residue(s) required for the propagation of feature annotation.</text>
</comment>
<evidence type="ECO:0000256" key="13">
    <source>
        <dbReference type="HAMAP-Rule" id="MF_00394"/>
    </source>
</evidence>
<dbReference type="GO" id="GO:0008654">
    <property type="term" value="P:phospholipid biosynthetic process"/>
    <property type="evidence" value="ECO:0007669"/>
    <property type="project" value="UniProtKB-KW"/>
</dbReference>
<dbReference type="GO" id="GO:0051287">
    <property type="term" value="F:NAD binding"/>
    <property type="evidence" value="ECO:0007669"/>
    <property type="project" value="InterPro"/>
</dbReference>
<dbReference type="EC" id="1.1.1.94" evidence="10 13"/>
<feature type="domain" description="Glycerol-3-phosphate dehydrogenase NAD-dependent N-terminal" evidence="18">
    <location>
        <begin position="2"/>
        <end position="152"/>
    </location>
</feature>
<keyword evidence="6 13" id="KW-0443">Lipid metabolism</keyword>
<sequence length="326" mass="34380" precursor="true">MKVTVLGAGAWGTALAKVLAEGGHAITLWGHDAKRLEEVKRSGRNERYLPGVELPKGWQFESDVARAVQGSEFVVAAVPSKAFRHVTSRMPDYAGVVVSVTKGIEYESGLTMCGILAETAPKAKAAAVSGPTFALEVAKGIPTACVVASRDPGVVGASQNLLHQPTFRVYTSLDILGVELGGSLKNVIAVAAGVCDGLGFGDSSKAALITRAMAEIRRLGVSCGAQGDTFAGLSGLGDLTVTCFSRLSRNRGFGERLGKGEKLEDVLGSMVAVAEGYPTARSAYQLARKHNVMTPVIDEVYQMLYEGKNVRQGVRDLLARDSKPED</sequence>
<dbReference type="InterPro" id="IPR013328">
    <property type="entry name" value="6PGD_dom2"/>
</dbReference>
<dbReference type="STRING" id="320771.Cflav_PD0700"/>
<feature type="binding site" evidence="13">
    <location>
        <position position="134"/>
    </location>
    <ligand>
        <name>NADPH</name>
        <dbReference type="ChEBI" id="CHEBI:57783"/>
    </ligand>
</feature>
<feature type="binding site" evidence="13">
    <location>
        <position position="102"/>
    </location>
    <ligand>
        <name>NADPH</name>
        <dbReference type="ChEBI" id="CHEBI:57783"/>
    </ligand>
</feature>
<dbReference type="InterPro" id="IPR011128">
    <property type="entry name" value="G3P_DH_NAD-dep_N"/>
</dbReference>
<feature type="binding site" evidence="13">
    <location>
        <position position="130"/>
    </location>
    <ligand>
        <name>sn-glycerol 3-phosphate</name>
        <dbReference type="ChEBI" id="CHEBI:57597"/>
    </ligand>
</feature>
<evidence type="ECO:0000256" key="11">
    <source>
        <dbReference type="ARBA" id="ARBA00069372"/>
    </source>
</evidence>
<dbReference type="Proteomes" id="UP000003688">
    <property type="component" value="Unassembled WGS sequence"/>
</dbReference>
<proteinExistence type="inferred from homology"/>
<protein>
    <recommendedName>
        <fullName evidence="11 13">Glycerol-3-phosphate dehydrogenase [NAD(P)+]</fullName>
        <ecNumber evidence="10 13">1.1.1.94</ecNumber>
    </recommendedName>
    <alternativeName>
        <fullName evidence="13">NAD(P)(+)-dependent glycerol-3-phosphate dehydrogenase</fullName>
    </alternativeName>
    <alternativeName>
        <fullName evidence="12 13">NAD(P)H-dependent dihydroxyacetone-phosphate reductase</fullName>
    </alternativeName>
</protein>
<dbReference type="UniPathway" id="UPA00940"/>
<comment type="catalytic activity">
    <reaction evidence="13">
        <text>sn-glycerol 3-phosphate + NAD(+) = dihydroxyacetone phosphate + NADH + H(+)</text>
        <dbReference type="Rhea" id="RHEA:11092"/>
        <dbReference type="ChEBI" id="CHEBI:15378"/>
        <dbReference type="ChEBI" id="CHEBI:57540"/>
        <dbReference type="ChEBI" id="CHEBI:57597"/>
        <dbReference type="ChEBI" id="CHEBI:57642"/>
        <dbReference type="ChEBI" id="CHEBI:57945"/>
        <dbReference type="EC" id="1.1.1.94"/>
    </reaction>
</comment>
<dbReference type="PANTHER" id="PTHR11728:SF1">
    <property type="entry name" value="GLYCEROL-3-PHOSPHATE DEHYDROGENASE [NAD(+)] 2, CHLOROPLASTIC"/>
    <property type="match status" value="1"/>
</dbReference>
<dbReference type="OrthoDB" id="9812273at2"/>
<dbReference type="PROSITE" id="PS00957">
    <property type="entry name" value="NAD_G3PDH"/>
    <property type="match status" value="1"/>
</dbReference>
<accession>B9XR52</accession>
<evidence type="ECO:0000259" key="19">
    <source>
        <dbReference type="Pfam" id="PF07479"/>
    </source>
</evidence>
<dbReference type="AlphaFoldDB" id="B9XR52"/>
<evidence type="ECO:0000256" key="10">
    <source>
        <dbReference type="ARBA" id="ARBA00066687"/>
    </source>
</evidence>
<dbReference type="PRINTS" id="PR00077">
    <property type="entry name" value="GPDHDRGNASE"/>
</dbReference>
<comment type="caution">
    <text evidence="20">The sequence shown here is derived from an EMBL/GenBank/DDBJ whole genome shotgun (WGS) entry which is preliminary data.</text>
</comment>
<feature type="binding site" evidence="16">
    <location>
        <begin position="7"/>
        <end position="12"/>
    </location>
    <ligand>
        <name>NAD(+)</name>
        <dbReference type="ChEBI" id="CHEBI:57540"/>
    </ligand>
</feature>
<dbReference type="GO" id="GO:0005829">
    <property type="term" value="C:cytosol"/>
    <property type="evidence" value="ECO:0007669"/>
    <property type="project" value="TreeGrafter"/>
</dbReference>
<organism evidence="20 21">
    <name type="scientific">Pedosphaera parvula (strain Ellin514)</name>
    <dbReference type="NCBI Taxonomy" id="320771"/>
    <lineage>
        <taxon>Bacteria</taxon>
        <taxon>Pseudomonadati</taxon>
        <taxon>Verrucomicrobiota</taxon>
        <taxon>Pedosphaerae</taxon>
        <taxon>Pedosphaerales</taxon>
        <taxon>Pedosphaeraceae</taxon>
        <taxon>Pedosphaera</taxon>
    </lineage>
</organism>
<keyword evidence="4 13" id="KW-0560">Oxidoreductase</keyword>
<dbReference type="InterPro" id="IPR008927">
    <property type="entry name" value="6-PGluconate_DH-like_C_sf"/>
</dbReference>
<dbReference type="PANTHER" id="PTHR11728">
    <property type="entry name" value="GLYCEROL-3-PHOSPHATE DEHYDROGENASE"/>
    <property type="match status" value="1"/>
</dbReference>
<keyword evidence="5 13" id="KW-0520">NAD</keyword>
<feature type="binding site" evidence="13">
    <location>
        <position position="273"/>
    </location>
    <ligand>
        <name>NADPH</name>
        <dbReference type="ChEBI" id="CHEBI:57783"/>
    </ligand>
</feature>
<keyword evidence="7 13" id="KW-0594">Phospholipid biosynthesis</keyword>
<dbReference type="GO" id="GO:0141153">
    <property type="term" value="F:glycerol-3-phosphate dehydrogenase (NADP+) activity"/>
    <property type="evidence" value="ECO:0007669"/>
    <property type="project" value="RHEA"/>
</dbReference>
<dbReference type="GO" id="GO:0141152">
    <property type="term" value="F:glycerol-3-phosphate dehydrogenase (NAD+) activity"/>
    <property type="evidence" value="ECO:0007669"/>
    <property type="project" value="RHEA"/>
</dbReference>
<dbReference type="NCBIfam" id="NF000940">
    <property type="entry name" value="PRK00094.1-2"/>
    <property type="match status" value="1"/>
</dbReference>
<dbReference type="SUPFAM" id="SSF51735">
    <property type="entry name" value="NAD(P)-binding Rossmann-fold domains"/>
    <property type="match status" value="1"/>
</dbReference>
<evidence type="ECO:0000256" key="3">
    <source>
        <dbReference type="ARBA" id="ARBA00022857"/>
    </source>
</evidence>
<dbReference type="Pfam" id="PF07479">
    <property type="entry name" value="NAD_Gly3P_dh_C"/>
    <property type="match status" value="1"/>
</dbReference>
<evidence type="ECO:0000256" key="6">
    <source>
        <dbReference type="ARBA" id="ARBA00023098"/>
    </source>
</evidence>
<feature type="active site" description="Proton acceptor" evidence="13 14">
    <location>
        <position position="185"/>
    </location>
</feature>
<keyword evidence="2 13" id="KW-0444">Lipid biosynthesis</keyword>
<feature type="binding site" evidence="13">
    <location>
        <position position="248"/>
    </location>
    <ligand>
        <name>sn-glycerol 3-phosphate</name>
        <dbReference type="ChEBI" id="CHEBI:57597"/>
    </ligand>
</feature>
<evidence type="ECO:0000256" key="1">
    <source>
        <dbReference type="ARBA" id="ARBA00011009"/>
    </source>
</evidence>
<dbReference type="InterPro" id="IPR006109">
    <property type="entry name" value="G3P_DH_NAD-dep_C"/>
</dbReference>
<dbReference type="FunFam" id="3.40.50.720:FF:000019">
    <property type="entry name" value="Glycerol-3-phosphate dehydrogenase [NAD(P)+]"/>
    <property type="match status" value="1"/>
</dbReference>
<evidence type="ECO:0000256" key="4">
    <source>
        <dbReference type="ARBA" id="ARBA00023002"/>
    </source>
</evidence>
<evidence type="ECO:0000256" key="5">
    <source>
        <dbReference type="ARBA" id="ARBA00023027"/>
    </source>
</evidence>
<feature type="binding site" evidence="13">
    <location>
        <position position="48"/>
    </location>
    <ligand>
        <name>NADPH</name>
        <dbReference type="ChEBI" id="CHEBI:57783"/>
    </ligand>
</feature>
<evidence type="ECO:0000256" key="16">
    <source>
        <dbReference type="PIRSR" id="PIRSR000114-3"/>
    </source>
</evidence>
<feature type="binding site" evidence="13">
    <location>
        <position position="102"/>
    </location>
    <ligand>
        <name>sn-glycerol 3-phosphate</name>
        <dbReference type="ChEBI" id="CHEBI:57597"/>
    </ligand>
</feature>
<comment type="catalytic activity">
    <reaction evidence="9">
        <text>sn-glycerol 3-phosphate + NADP(+) = dihydroxyacetone phosphate + NADPH + H(+)</text>
        <dbReference type="Rhea" id="RHEA:11096"/>
        <dbReference type="ChEBI" id="CHEBI:15378"/>
        <dbReference type="ChEBI" id="CHEBI:57597"/>
        <dbReference type="ChEBI" id="CHEBI:57642"/>
        <dbReference type="ChEBI" id="CHEBI:57783"/>
        <dbReference type="ChEBI" id="CHEBI:58349"/>
        <dbReference type="EC" id="1.1.1.94"/>
    </reaction>
    <physiologicalReaction direction="right-to-left" evidence="9">
        <dbReference type="Rhea" id="RHEA:11098"/>
    </physiologicalReaction>
</comment>
<gene>
    <name evidence="13" type="primary">gpsA</name>
    <name evidence="20" type="ORF">Cflav_PD0700</name>
</gene>
<dbReference type="Gene3D" id="1.10.1040.10">
    <property type="entry name" value="N-(1-d-carboxylethyl)-l-norvaline Dehydrogenase, domain 2"/>
    <property type="match status" value="1"/>
</dbReference>
<dbReference type="InterPro" id="IPR036291">
    <property type="entry name" value="NAD(P)-bd_dom_sf"/>
</dbReference>
<dbReference type="SUPFAM" id="SSF48179">
    <property type="entry name" value="6-phosphogluconate dehydrogenase C-terminal domain-like"/>
    <property type="match status" value="1"/>
</dbReference>
<name>B9XR52_PEDPL</name>